<keyword evidence="2" id="KW-1185">Reference proteome</keyword>
<evidence type="ECO:0000313" key="1">
    <source>
        <dbReference type="EMBL" id="WZX28956.1"/>
    </source>
</evidence>
<dbReference type="InterPro" id="IPR032710">
    <property type="entry name" value="NTF2-like_dom_sf"/>
</dbReference>
<sequence>MSNKNLYYKWLEAWNTDISLINEIAHNECIVHQARTDDKDSKSYIGPEALKEIISSGTYFFDDYKMSLVVNPIEEGGYVSARWNFTGKYNGKMDGVNVDKGKEISFDGTDIFYIENDKVKDYWVSSDGVDFMKQLEMI</sequence>
<dbReference type="SUPFAM" id="SSF54427">
    <property type="entry name" value="NTF2-like"/>
    <property type="match status" value="1"/>
</dbReference>
<protein>
    <submittedName>
        <fullName evidence="1">Ester cyclase</fullName>
    </submittedName>
</protein>
<evidence type="ECO:0000313" key="2">
    <source>
        <dbReference type="Proteomes" id="UP001455384"/>
    </source>
</evidence>
<accession>A0ABZ3CHU7</accession>
<dbReference type="Pfam" id="PF07366">
    <property type="entry name" value="SnoaL"/>
    <property type="match status" value="1"/>
</dbReference>
<dbReference type="Gene3D" id="3.10.450.50">
    <property type="match status" value="1"/>
</dbReference>
<dbReference type="RefSeq" id="WP_342387530.1">
    <property type="nucleotide sequence ID" value="NZ_CP138333.2"/>
</dbReference>
<reference evidence="2" key="1">
    <citation type="submission" date="2023-10" db="EMBL/GenBank/DDBJ databases">
        <title>Genome analysis and identification of Salinococcus sp. Bachu38 nov., a PGPR from the rhizosphere of Tamarix.</title>
        <authorList>
            <person name="Liang Z."/>
            <person name="Zhang X."/>
            <person name="Jia J."/>
            <person name="Chen X."/>
            <person name="Wang Y."/>
            <person name="Wang Q."/>
            <person name="Wang R."/>
        </authorList>
    </citation>
    <scope>NUCLEOTIDE SEQUENCE [LARGE SCALE GENOMIC DNA]</scope>
    <source>
        <strain evidence="2">Bachu38</strain>
    </source>
</reference>
<proteinExistence type="predicted"/>
<dbReference type="InterPro" id="IPR009959">
    <property type="entry name" value="Cyclase_SnoaL-like"/>
</dbReference>
<gene>
    <name evidence="1" type="ORF">RQP18_09845</name>
</gene>
<name>A0ABZ3CHU7_9STAP</name>
<dbReference type="EMBL" id="CP138333">
    <property type="protein sequence ID" value="WZX28956.1"/>
    <property type="molecule type" value="Genomic_DNA"/>
</dbReference>
<dbReference type="Proteomes" id="UP001455384">
    <property type="component" value="Chromosome"/>
</dbReference>
<organism evidence="1 2">
    <name type="scientific">Salinicoccus bachuensis</name>
    <dbReference type="NCBI Taxonomy" id="3136731"/>
    <lineage>
        <taxon>Bacteria</taxon>
        <taxon>Bacillati</taxon>
        <taxon>Bacillota</taxon>
        <taxon>Bacilli</taxon>
        <taxon>Bacillales</taxon>
        <taxon>Staphylococcaceae</taxon>
        <taxon>Salinicoccus</taxon>
    </lineage>
</organism>